<dbReference type="AlphaFoldDB" id="A0A2M9CFY7"/>
<keyword evidence="3" id="KW-1185">Reference proteome</keyword>
<comment type="caution">
    <text evidence="2">The sequence shown here is derived from an EMBL/GenBank/DDBJ whole genome shotgun (WGS) entry which is preliminary data.</text>
</comment>
<proteinExistence type="predicted"/>
<accession>A0A2M9CFY7</accession>
<sequence length="290" mass="31865">MPRFTATRRDDVFTDAHGVDIHFYEWRVGKPRAIVQLSHGLGEHALRYAVLAQELVDAGYTVYANDQRGHGQTGLGQWGGDRTRLGKLGPGGTPAAAAVLTQFTALIRERNPDVPIVLVGHSWGSLLAQITLTRHAGDYAAAVLSGTAYRMPGYMRAGNLNKRHAHLGTTGAEWLSRDAEVAKAFLDDPLTFEADALRLFGIIDGLRVYGRPGRMDADIPLLIMVGDDDYFGGVASSRRLAADYLRRSALSDVQVLVYPEARHEVFNETNRDEVVADLVAWLDAHLPPRR</sequence>
<organism evidence="2 3">
    <name type="scientific">Diaminobutyricimonas aerilata</name>
    <dbReference type="NCBI Taxonomy" id="1162967"/>
    <lineage>
        <taxon>Bacteria</taxon>
        <taxon>Bacillati</taxon>
        <taxon>Actinomycetota</taxon>
        <taxon>Actinomycetes</taxon>
        <taxon>Micrococcales</taxon>
        <taxon>Microbacteriaceae</taxon>
        <taxon>Diaminobutyricimonas</taxon>
    </lineage>
</organism>
<dbReference type="Proteomes" id="UP000228758">
    <property type="component" value="Unassembled WGS sequence"/>
</dbReference>
<reference evidence="2 3" key="1">
    <citation type="submission" date="2017-11" db="EMBL/GenBank/DDBJ databases">
        <title>Genomic Encyclopedia of Archaeal and Bacterial Type Strains, Phase II (KMG-II): From Individual Species to Whole Genera.</title>
        <authorList>
            <person name="Goeker M."/>
        </authorList>
    </citation>
    <scope>NUCLEOTIDE SEQUENCE [LARGE SCALE GENOMIC DNA]</scope>
    <source>
        <strain evidence="2 3">DSM 27393</strain>
    </source>
</reference>
<dbReference type="InterPro" id="IPR051044">
    <property type="entry name" value="MAG_DAG_Lipase"/>
</dbReference>
<dbReference type="Gene3D" id="3.40.50.1820">
    <property type="entry name" value="alpha/beta hydrolase"/>
    <property type="match status" value="1"/>
</dbReference>
<dbReference type="PANTHER" id="PTHR11614">
    <property type="entry name" value="PHOSPHOLIPASE-RELATED"/>
    <property type="match status" value="1"/>
</dbReference>
<dbReference type="InterPro" id="IPR029058">
    <property type="entry name" value="AB_hydrolase_fold"/>
</dbReference>
<dbReference type="EMBL" id="PGFF01000001">
    <property type="protein sequence ID" value="PJJ70765.1"/>
    <property type="molecule type" value="Genomic_DNA"/>
</dbReference>
<dbReference type="SUPFAM" id="SSF53474">
    <property type="entry name" value="alpha/beta-Hydrolases"/>
    <property type="match status" value="1"/>
</dbReference>
<evidence type="ECO:0000313" key="2">
    <source>
        <dbReference type="EMBL" id="PJJ70765.1"/>
    </source>
</evidence>
<dbReference type="RefSeq" id="WP_100363154.1">
    <property type="nucleotide sequence ID" value="NZ_PGFF01000001.1"/>
</dbReference>
<gene>
    <name evidence="2" type="ORF">CLV46_0291</name>
</gene>
<protein>
    <submittedName>
        <fullName evidence="2">Alpha-beta hydrolase superfamily lysophospholipase</fullName>
    </submittedName>
</protein>
<name>A0A2M9CFY7_9MICO</name>
<dbReference type="Pfam" id="PF12146">
    <property type="entry name" value="Hydrolase_4"/>
    <property type="match status" value="1"/>
</dbReference>
<dbReference type="GO" id="GO:0016787">
    <property type="term" value="F:hydrolase activity"/>
    <property type="evidence" value="ECO:0007669"/>
    <property type="project" value="UniProtKB-KW"/>
</dbReference>
<keyword evidence="2" id="KW-0378">Hydrolase</keyword>
<dbReference type="OrthoDB" id="9806902at2"/>
<evidence type="ECO:0000259" key="1">
    <source>
        <dbReference type="Pfam" id="PF12146"/>
    </source>
</evidence>
<evidence type="ECO:0000313" key="3">
    <source>
        <dbReference type="Proteomes" id="UP000228758"/>
    </source>
</evidence>
<feature type="domain" description="Serine aminopeptidase S33" evidence="1">
    <location>
        <begin position="30"/>
        <end position="270"/>
    </location>
</feature>
<dbReference type="InterPro" id="IPR022742">
    <property type="entry name" value="Hydrolase_4"/>
</dbReference>